<reference evidence="1 2" key="1">
    <citation type="submission" date="2020-07" db="EMBL/GenBank/DDBJ databases">
        <title>Genomic Encyclopedia of Type Strains, Phase IV (KMG-IV): sequencing the most valuable type-strain genomes for metagenomic binning, comparative biology and taxonomic classification.</title>
        <authorList>
            <person name="Goeker M."/>
        </authorList>
    </citation>
    <scope>NUCLEOTIDE SEQUENCE [LARGE SCALE GENOMIC DNA]</scope>
    <source>
        <strain evidence="1 2">DSM 25220</strain>
    </source>
</reference>
<evidence type="ECO:0000313" key="1">
    <source>
        <dbReference type="EMBL" id="MBA2870345.1"/>
    </source>
</evidence>
<sequence>MYSMRRPMLECNDEAKVSSFLSSALIGYLGLADDNEPYVVPLNFVWWNGAIYVHGAEEGRKVEMLKKNSRVCFTVSEHFGTMVHPVPARTDTSYMSVMLFGKATIVSDIDEATMAMQQLLDKYVPGYFSSPLSKHHVESYRSSMGSRTVVIKIIPDMMTAKEKPLNEQRKFYEGRTVKEDIGKY</sequence>
<organism evidence="1 2">
    <name type="scientific">[Anoxybacillus] calidus</name>
    <dbReference type="NCBI Taxonomy" id="575178"/>
    <lineage>
        <taxon>Bacteria</taxon>
        <taxon>Bacillati</taxon>
        <taxon>Bacillota</taxon>
        <taxon>Bacilli</taxon>
        <taxon>Bacillales</taxon>
        <taxon>Anoxybacillaceae</taxon>
        <taxon>Paranoxybacillus</taxon>
    </lineage>
</organism>
<dbReference type="InterPro" id="IPR012349">
    <property type="entry name" value="Split_barrel_FMN-bd"/>
</dbReference>
<dbReference type="PANTHER" id="PTHR34071:SF2">
    <property type="entry name" value="FLAVIN-NUCLEOTIDE-BINDING PROTEIN"/>
    <property type="match status" value="1"/>
</dbReference>
<dbReference type="SUPFAM" id="SSF50475">
    <property type="entry name" value="FMN-binding split barrel"/>
    <property type="match status" value="1"/>
</dbReference>
<dbReference type="Proteomes" id="UP000580891">
    <property type="component" value="Unassembled WGS sequence"/>
</dbReference>
<dbReference type="InterPro" id="IPR024747">
    <property type="entry name" value="Pyridox_Oxase-rel"/>
</dbReference>
<dbReference type="AlphaFoldDB" id="A0A7V9YXV6"/>
<accession>A0A7V9YXV6</accession>
<dbReference type="Pfam" id="PF12900">
    <property type="entry name" value="Pyridox_ox_2"/>
    <property type="match status" value="1"/>
</dbReference>
<dbReference type="Gene3D" id="2.30.110.10">
    <property type="entry name" value="Electron Transport, Fmn-binding Protein, Chain A"/>
    <property type="match status" value="1"/>
</dbReference>
<proteinExistence type="predicted"/>
<name>A0A7V9YXV6_9BACL</name>
<dbReference type="PANTHER" id="PTHR34071">
    <property type="entry name" value="5-NITROIMIDAZOLE ANTIBIOTICS RESISTANCE PROTEIN, NIMA-FAMILY-RELATED PROTEIN-RELATED"/>
    <property type="match status" value="1"/>
</dbReference>
<comment type="caution">
    <text evidence="1">The sequence shown here is derived from an EMBL/GenBank/DDBJ whole genome shotgun (WGS) entry which is preliminary data.</text>
</comment>
<keyword evidence="2" id="KW-1185">Reference proteome</keyword>
<protein>
    <recommendedName>
        <fullName evidence="3">Pyridoxamine 5-phosphate oxidase</fullName>
    </recommendedName>
</protein>
<dbReference type="EMBL" id="JACDUU010000001">
    <property type="protein sequence ID" value="MBA2870345.1"/>
    <property type="molecule type" value="Genomic_DNA"/>
</dbReference>
<evidence type="ECO:0000313" key="2">
    <source>
        <dbReference type="Proteomes" id="UP000580891"/>
    </source>
</evidence>
<gene>
    <name evidence="1" type="ORF">HNQ85_000603</name>
</gene>
<evidence type="ECO:0008006" key="3">
    <source>
        <dbReference type="Google" id="ProtNLM"/>
    </source>
</evidence>